<evidence type="ECO:0000256" key="2">
    <source>
        <dbReference type="ARBA" id="ARBA00023002"/>
    </source>
</evidence>
<dbReference type="SUPFAM" id="SSF89733">
    <property type="entry name" value="L-sulfolactate dehydrogenase-like"/>
    <property type="match status" value="1"/>
</dbReference>
<dbReference type="Gene3D" id="3.30.1370.60">
    <property type="entry name" value="Hypothetical oxidoreductase yiak, domain 2"/>
    <property type="match status" value="1"/>
</dbReference>
<reference evidence="3 4" key="1">
    <citation type="submission" date="2016-10" db="EMBL/GenBank/DDBJ databases">
        <authorList>
            <person name="Varghese N."/>
            <person name="Submissions S."/>
        </authorList>
    </citation>
    <scope>NUCLEOTIDE SEQUENCE [LARGE SCALE GENOMIC DNA]</scope>
    <source>
        <strain evidence="3 4">DSM 18839</strain>
    </source>
</reference>
<comment type="caution">
    <text evidence="3">The sequence shown here is derived from an EMBL/GenBank/DDBJ whole genome shotgun (WGS) entry which is preliminary data.</text>
</comment>
<dbReference type="PANTHER" id="PTHR11091:SF0">
    <property type="entry name" value="MALATE DEHYDROGENASE"/>
    <property type="match status" value="1"/>
</dbReference>
<protein>
    <submittedName>
        <fullName evidence="3">Delta1-piperideine-2-carboxylate reductase</fullName>
    </submittedName>
</protein>
<keyword evidence="4" id="KW-1185">Reference proteome</keyword>
<dbReference type="Pfam" id="PF02615">
    <property type="entry name" value="Ldh_2"/>
    <property type="match status" value="1"/>
</dbReference>
<evidence type="ECO:0000313" key="3">
    <source>
        <dbReference type="EMBL" id="SDF30430.1"/>
    </source>
</evidence>
<proteinExistence type="inferred from homology"/>
<evidence type="ECO:0000256" key="1">
    <source>
        <dbReference type="ARBA" id="ARBA00006056"/>
    </source>
</evidence>
<organism evidence="3 4">
    <name type="scientific">Thalassobaculum litoreum DSM 18839</name>
    <dbReference type="NCBI Taxonomy" id="1123362"/>
    <lineage>
        <taxon>Bacteria</taxon>
        <taxon>Pseudomonadati</taxon>
        <taxon>Pseudomonadota</taxon>
        <taxon>Alphaproteobacteria</taxon>
        <taxon>Rhodospirillales</taxon>
        <taxon>Thalassobaculaceae</taxon>
        <taxon>Thalassobaculum</taxon>
    </lineage>
</organism>
<sequence>MSAGDSATVTLTLDEVRDLTIRCFLANGCDAANAEAVADVIHNAERDGAKSHGLFRVPGYVKSLKSGKANGHAVPVLEDLAPAVLRVAGDGGFAPLAQQLGREPLIERARSQGVAALAITNVHHFQALWYEVEPLAEAGLCAFAFTAAFPYVVHPGGRTPIYGTNPMSFGWPRPGKPPMVFDQASSALARGEIMIAARDGHDVPPGTGIDRDGNETTDPKAILDGGAQLPFGGYKGASIALMVELLAGALIGDKFSFEAFESDPKDGGPPNGGEFMLAIDPGRLGDTNGWAAHAELLFERILAEAGTRLPAGRRHANRAKTATEGAAIPAALHAEIVGLCG</sequence>
<dbReference type="PANTHER" id="PTHR11091">
    <property type="entry name" value="OXIDOREDUCTASE-RELATED"/>
    <property type="match status" value="1"/>
</dbReference>
<gene>
    <name evidence="3" type="ORF">SAMN05660686_00968</name>
</gene>
<dbReference type="AlphaFoldDB" id="A0A8G2EVJ5"/>
<dbReference type="OrthoDB" id="9811519at2"/>
<dbReference type="RefSeq" id="WP_093148549.1">
    <property type="nucleotide sequence ID" value="NZ_FNBW01000002.1"/>
</dbReference>
<dbReference type="InterPro" id="IPR043143">
    <property type="entry name" value="Mal/L-sulf/L-lact_DH-like_NADP"/>
</dbReference>
<evidence type="ECO:0000313" key="4">
    <source>
        <dbReference type="Proteomes" id="UP000198615"/>
    </source>
</evidence>
<dbReference type="Proteomes" id="UP000198615">
    <property type="component" value="Unassembled WGS sequence"/>
</dbReference>
<dbReference type="Gene3D" id="1.10.1530.10">
    <property type="match status" value="1"/>
</dbReference>
<accession>A0A8G2EVJ5</accession>
<dbReference type="InterPro" id="IPR043144">
    <property type="entry name" value="Mal/L-sulf/L-lact_DH-like_ah"/>
</dbReference>
<name>A0A8G2EVJ5_9PROT</name>
<dbReference type="GO" id="GO:0016491">
    <property type="term" value="F:oxidoreductase activity"/>
    <property type="evidence" value="ECO:0007669"/>
    <property type="project" value="UniProtKB-KW"/>
</dbReference>
<dbReference type="EMBL" id="FNBW01000002">
    <property type="protein sequence ID" value="SDF30430.1"/>
    <property type="molecule type" value="Genomic_DNA"/>
</dbReference>
<dbReference type="InterPro" id="IPR036111">
    <property type="entry name" value="Mal/L-sulfo/L-lacto_DH-like_sf"/>
</dbReference>
<comment type="similarity">
    <text evidence="1">Belongs to the LDH2/MDH2 oxidoreductase family.</text>
</comment>
<dbReference type="InterPro" id="IPR003767">
    <property type="entry name" value="Malate/L-lactate_DH-like"/>
</dbReference>
<keyword evidence="2" id="KW-0560">Oxidoreductase</keyword>